<dbReference type="InterPro" id="IPR001199">
    <property type="entry name" value="Cyt_B5-like_heme/steroid-bd"/>
</dbReference>
<dbReference type="AlphaFoldDB" id="G8JW80"/>
<dbReference type="InParanoid" id="G8JW80"/>
<keyword evidence="1 4" id="KW-0349">Heme</keyword>
<keyword evidence="7" id="KW-1185">Reference proteome</keyword>
<dbReference type="GeneID" id="11471311"/>
<dbReference type="GO" id="GO:0046872">
    <property type="term" value="F:metal ion binding"/>
    <property type="evidence" value="ECO:0007669"/>
    <property type="project" value="UniProtKB-UniRule"/>
</dbReference>
<dbReference type="PANTHER" id="PTHR46237">
    <property type="entry name" value="CYTOCHROME B5 REDUCTASE 4 FAMILY MEMBER"/>
    <property type="match status" value="1"/>
</dbReference>
<dbReference type="InterPro" id="IPR018506">
    <property type="entry name" value="Cyt_B5_heme-BS"/>
</dbReference>
<evidence type="ECO:0000256" key="3">
    <source>
        <dbReference type="ARBA" id="ARBA00023004"/>
    </source>
</evidence>
<dbReference type="GO" id="GO:0005737">
    <property type="term" value="C:cytoplasm"/>
    <property type="evidence" value="ECO:0007669"/>
    <property type="project" value="TreeGrafter"/>
</dbReference>
<dbReference type="eggNOG" id="KOG0536">
    <property type="taxonomic scope" value="Eukaryota"/>
</dbReference>
<dbReference type="PROSITE" id="PS00191">
    <property type="entry name" value="CYTOCHROME_B5_1"/>
    <property type="match status" value="1"/>
</dbReference>
<dbReference type="SMART" id="SM01117">
    <property type="entry name" value="Cyt-b5"/>
    <property type="match status" value="1"/>
</dbReference>
<evidence type="ECO:0000256" key="1">
    <source>
        <dbReference type="ARBA" id="ARBA00022617"/>
    </source>
</evidence>
<dbReference type="Pfam" id="PF00173">
    <property type="entry name" value="Cyt-b5"/>
    <property type="match status" value="1"/>
</dbReference>
<dbReference type="InterPro" id="IPR051872">
    <property type="entry name" value="Cytochrome_b5/Flavoprotein_Rdt"/>
</dbReference>
<evidence type="ECO:0000259" key="5">
    <source>
        <dbReference type="PROSITE" id="PS50255"/>
    </source>
</evidence>
<dbReference type="GO" id="GO:0004128">
    <property type="term" value="F:cytochrome-b5 reductase activity, acting on NAD(P)H"/>
    <property type="evidence" value="ECO:0007669"/>
    <property type="project" value="TreeGrafter"/>
</dbReference>
<protein>
    <recommendedName>
        <fullName evidence="5">Cytochrome b5 heme-binding domain-containing protein</fullName>
    </recommendedName>
</protein>
<organism evidence="6 7">
    <name type="scientific">Eremothecium cymbalariae (strain CBS 270.75 / DBVPG 7215 / KCTC 17166 / NRRL Y-17582)</name>
    <name type="common">Yeast</name>
    <dbReference type="NCBI Taxonomy" id="931890"/>
    <lineage>
        <taxon>Eukaryota</taxon>
        <taxon>Fungi</taxon>
        <taxon>Dikarya</taxon>
        <taxon>Ascomycota</taxon>
        <taxon>Saccharomycotina</taxon>
        <taxon>Saccharomycetes</taxon>
        <taxon>Saccharomycetales</taxon>
        <taxon>Saccharomycetaceae</taxon>
        <taxon>Eremothecium</taxon>
    </lineage>
</organism>
<accession>G8JW80</accession>
<dbReference type="OrthoDB" id="432299at2759"/>
<keyword evidence="3 4" id="KW-0408">Iron</keyword>
<proteinExistence type="inferred from homology"/>
<keyword evidence="2 4" id="KW-0479">Metal-binding</keyword>
<evidence type="ECO:0000313" key="7">
    <source>
        <dbReference type="Proteomes" id="UP000006790"/>
    </source>
</evidence>
<dbReference type="EMBL" id="CP002503">
    <property type="protein sequence ID" value="AET41095.1"/>
    <property type="molecule type" value="Genomic_DNA"/>
</dbReference>
<dbReference type="Gene3D" id="3.10.120.10">
    <property type="entry name" value="Cytochrome b5-like heme/steroid binding domain"/>
    <property type="match status" value="1"/>
</dbReference>
<dbReference type="KEGG" id="erc:Ecym_7251"/>
<dbReference type="FunCoup" id="G8JW80">
    <property type="interactions" value="95"/>
</dbReference>
<sequence length="195" mass="21836">MAVDGEAAEDKRRLLGMRAPMRQPGCSTLPLPVTPLRRGGAVTTASSTKSIPRSGRVRLQPGHSALDWQALSQSHGSRGTFIHGLDASSKWWDYFMVLQHPASVKQLQMGVPTYRIQPPLRVDKMVLESTKENDWCVLKGRVYCITDYLDFHPGGVQILVKNCRGKDATRLFEKYHRWVNLEQVLACCVVGVYVS</sequence>
<name>G8JW80_ERECY</name>
<evidence type="ECO:0000256" key="4">
    <source>
        <dbReference type="RuleBase" id="RU362121"/>
    </source>
</evidence>
<gene>
    <name evidence="6" type="ordered locus">Ecym_7251</name>
</gene>
<evidence type="ECO:0000313" key="6">
    <source>
        <dbReference type="EMBL" id="AET41095.1"/>
    </source>
</evidence>
<dbReference type="Proteomes" id="UP000006790">
    <property type="component" value="Chromosome 7"/>
</dbReference>
<dbReference type="PANTHER" id="PTHR46237:SF1">
    <property type="entry name" value="CYTOCHROME B5 REDUCTASE 4"/>
    <property type="match status" value="1"/>
</dbReference>
<reference evidence="7" key="1">
    <citation type="journal article" date="2012" name="G3 (Bethesda)">
        <title>Pichia sorbitophila, an interspecies yeast hybrid reveals early steps of genome resolution following polyploidization.</title>
        <authorList>
            <person name="Leh Louis V."/>
            <person name="Despons L."/>
            <person name="Friedrich A."/>
            <person name="Martin T."/>
            <person name="Durrens P."/>
            <person name="Casaregola S."/>
            <person name="Neuveglise C."/>
            <person name="Fairhead C."/>
            <person name="Marck C."/>
            <person name="Cruz J.A."/>
            <person name="Straub M.L."/>
            <person name="Kugler V."/>
            <person name="Sacerdot C."/>
            <person name="Uzunov Z."/>
            <person name="Thierry A."/>
            <person name="Weiss S."/>
            <person name="Bleykasten C."/>
            <person name="De Montigny J."/>
            <person name="Jacques N."/>
            <person name="Jung P."/>
            <person name="Lemaire M."/>
            <person name="Mallet S."/>
            <person name="Morel G."/>
            <person name="Richard G.F."/>
            <person name="Sarkar A."/>
            <person name="Savel G."/>
            <person name="Schacherer J."/>
            <person name="Seret M.L."/>
            <person name="Talla E."/>
            <person name="Samson G."/>
            <person name="Jubin C."/>
            <person name="Poulain J."/>
            <person name="Vacherie B."/>
            <person name="Barbe V."/>
            <person name="Pelletier E."/>
            <person name="Sherman D.J."/>
            <person name="Westhof E."/>
            <person name="Weissenbach J."/>
            <person name="Baret P.V."/>
            <person name="Wincker P."/>
            <person name="Gaillardin C."/>
            <person name="Dujon B."/>
            <person name="Souciet J.L."/>
        </authorList>
    </citation>
    <scope>NUCLEOTIDE SEQUENCE [LARGE SCALE GENOMIC DNA]</scope>
    <source>
        <strain evidence="7">CBS 270.75 / DBVPG 7215 / KCTC 17166 / NRRL Y-17582</strain>
    </source>
</reference>
<dbReference type="RefSeq" id="XP_003647912.1">
    <property type="nucleotide sequence ID" value="XM_003647864.1"/>
</dbReference>
<dbReference type="OMA" id="YCITDYL"/>
<comment type="similarity">
    <text evidence="4">Belongs to the cytochrome b5 family.</text>
</comment>
<dbReference type="HOGENOM" id="CLU_046313_2_0_1"/>
<dbReference type="PROSITE" id="PS50255">
    <property type="entry name" value="CYTOCHROME_B5_2"/>
    <property type="match status" value="1"/>
</dbReference>
<dbReference type="STRING" id="931890.G8JW80"/>
<dbReference type="GO" id="GO:0020037">
    <property type="term" value="F:heme binding"/>
    <property type="evidence" value="ECO:0007669"/>
    <property type="project" value="UniProtKB-UniRule"/>
</dbReference>
<dbReference type="InterPro" id="IPR036400">
    <property type="entry name" value="Cyt_B5-like_heme/steroid_sf"/>
</dbReference>
<feature type="domain" description="Cytochrome b5 heme-binding" evidence="5">
    <location>
        <begin position="117"/>
        <end position="194"/>
    </location>
</feature>
<dbReference type="SUPFAM" id="SSF55856">
    <property type="entry name" value="Cytochrome b5-like heme/steroid binding domain"/>
    <property type="match status" value="1"/>
</dbReference>
<evidence type="ECO:0000256" key="2">
    <source>
        <dbReference type="ARBA" id="ARBA00022723"/>
    </source>
</evidence>